<feature type="domain" description="Reverse transcriptase" evidence="15">
    <location>
        <begin position="636"/>
        <end position="965"/>
    </location>
</feature>
<evidence type="ECO:0000256" key="3">
    <source>
        <dbReference type="ARBA" id="ARBA00016182"/>
    </source>
</evidence>
<dbReference type="EC" id="2.7.7.49" evidence="2 13"/>
<reference evidence="16 17" key="1">
    <citation type="journal article" date="2024" name="Commun. Biol.">
        <title>Comparative genomic analysis of thermophilic fungi reveals convergent evolutionary adaptations and gene losses.</title>
        <authorList>
            <person name="Steindorff A.S."/>
            <person name="Aguilar-Pontes M.V."/>
            <person name="Robinson A.J."/>
            <person name="Andreopoulos B."/>
            <person name="LaButti K."/>
            <person name="Kuo A."/>
            <person name="Mondo S."/>
            <person name="Riley R."/>
            <person name="Otillar R."/>
            <person name="Haridas S."/>
            <person name="Lipzen A."/>
            <person name="Grimwood J."/>
            <person name="Schmutz J."/>
            <person name="Clum A."/>
            <person name="Reid I.D."/>
            <person name="Moisan M.C."/>
            <person name="Butler G."/>
            <person name="Nguyen T.T.M."/>
            <person name="Dewar K."/>
            <person name="Conant G."/>
            <person name="Drula E."/>
            <person name="Henrissat B."/>
            <person name="Hansel C."/>
            <person name="Singer S."/>
            <person name="Hutchinson M.I."/>
            <person name="de Vries R.P."/>
            <person name="Natvig D.O."/>
            <person name="Powell A.J."/>
            <person name="Tsang A."/>
            <person name="Grigoriev I.V."/>
        </authorList>
    </citation>
    <scope>NUCLEOTIDE SEQUENCE [LARGE SCALE GENOMIC DNA]</scope>
    <source>
        <strain evidence="16 17">CBS 620.91</strain>
    </source>
</reference>
<evidence type="ECO:0000256" key="11">
    <source>
        <dbReference type="ARBA" id="ARBA00023242"/>
    </source>
</evidence>
<keyword evidence="8 13" id="KW-0460">Magnesium</keyword>
<dbReference type="PANTHER" id="PTHR12066">
    <property type="entry name" value="TELOMERASE REVERSE TRANSCRIPTASE"/>
    <property type="match status" value="1"/>
</dbReference>
<evidence type="ECO:0000256" key="7">
    <source>
        <dbReference type="ARBA" id="ARBA00022723"/>
    </source>
</evidence>
<feature type="region of interest" description="Disordered" evidence="14">
    <location>
        <begin position="448"/>
        <end position="471"/>
    </location>
</feature>
<evidence type="ECO:0000256" key="8">
    <source>
        <dbReference type="ARBA" id="ARBA00022842"/>
    </source>
</evidence>
<dbReference type="PANTHER" id="PTHR12066:SF0">
    <property type="entry name" value="TELOMERASE REVERSE TRANSCRIPTASE"/>
    <property type="match status" value="1"/>
</dbReference>
<dbReference type="InterPro" id="IPR000477">
    <property type="entry name" value="RT_dom"/>
</dbReference>
<evidence type="ECO:0000256" key="9">
    <source>
        <dbReference type="ARBA" id="ARBA00022895"/>
    </source>
</evidence>
<evidence type="ECO:0000313" key="17">
    <source>
        <dbReference type="Proteomes" id="UP001583172"/>
    </source>
</evidence>
<evidence type="ECO:0000256" key="5">
    <source>
        <dbReference type="ARBA" id="ARBA00022679"/>
    </source>
</evidence>
<sequence>MGNPGKRKRAQSGSHRDHTHGAGHDAAAHHPPSKRLKSQVSPVSIKHVLLDRYYSETQTLRQYALAQLPASSRLRRRKIASVGQVRSGSVVTEDEQKLADLLDNTFVSRRLPRERGHGDQDTQDGPSHRWEQWLNFSQKGDESHVTLSDGLKGCIFSQSEIVDFVIWLLFQRETAGSWPRHLLCDGFRRQAGPDTRPHPAAAADVVIPGLCAVFPNPHVRTLKASPWPQLLLLLGKEGERIMIDLLVDCAIFRPVKAGRGNLYQLCGIPITELEPLPEVAAKGEPTPTATKTAELRPSDISFVRSRMFYARAALNARGLVHFGLRHIHVLNRFPRKSVSDGEHDRSTVHIMMYMFPRQFGLHNVFTSSVDRQKTAQKFQDYTLREEEIAAKFPAPKAGDKSAIRIPKRLRGKTMQLIQKLQVLHSRCSYAEMLHHYCPPGVDDTRVIPASSRPLTQPPKRKRKSRPTAPPSFNLQYSSLTDLATPASSVSAFCQAVVSKVIPDEFWGKGEIRDHNKACFLKKVHHFIHLRRFESLCLHEVMQGMKTTDLEWLTPPALSGHKCSQSDTRKRTEIFYEFLYYLFDSFLIPLIRSNFYVTESSVNRYRIFFFRHDVWRYVAEPAMALLKTNMFEEVKTEDALRILQSRRLGCSQVRLLPKQDKMRPIMNLRRRTLLHGNKKVLGPSINSVLGPVNSMFRLEKVRDPSRLGSSLFSVGDIYQRIKDFKNVVGEGRPFYFVKVDVQAAFDTIPQDAMIALLRQIPQQSHYRLFKHVEIALLEAASAVKPTKRWHTLARADGDGRTFAEYLEDSLAKRKKNTVFVPSAVQRSPAAWDLLALTESHITQNLVRIGKKYYRQRAGIPQGSVLSSALCSYLYADLERARLSFLQDDNGDGHHSLLMRLIDDFVLITTDPARGRRFAEVMLSGVPEYGVAVAPAKSLANFPLVVGGLALPMPEDPHRFPYCGLWIDCKTLAITKQREALSNPGSVLGQGGIAASAVLNSLTVEYSRAPGWNFKRKVINAFKIQSHLLFYDTAHNPRRTVLANLFAAFTETAIKMWAYARCLRSAGGGGPDARVLIDTIETLVDVAYVLLTSRSRRERYPGKSHDEGGAIMTRKKVVRCIVTEFDLYFGSGTLEDWPRLCWDIGLEGDLSSNTKCRKALATVHINIWDLMDAVKQGVYPQRFSSARKLADYTMRTGRIYPKRKAKAMGPVAALLRMIYR</sequence>
<accession>A0ABR3VRC4</accession>
<evidence type="ECO:0000256" key="2">
    <source>
        <dbReference type="ARBA" id="ARBA00012493"/>
    </source>
</evidence>
<dbReference type="PROSITE" id="PS50878">
    <property type="entry name" value="RT_POL"/>
    <property type="match status" value="1"/>
</dbReference>
<evidence type="ECO:0000256" key="10">
    <source>
        <dbReference type="ARBA" id="ARBA00022918"/>
    </source>
</evidence>
<keyword evidence="17" id="KW-1185">Reference proteome</keyword>
<evidence type="ECO:0000259" key="15">
    <source>
        <dbReference type="PROSITE" id="PS50878"/>
    </source>
</evidence>
<organism evidence="16 17">
    <name type="scientific">Humicola insolens</name>
    <name type="common">Soft-rot fungus</name>
    <dbReference type="NCBI Taxonomy" id="85995"/>
    <lineage>
        <taxon>Eukaryota</taxon>
        <taxon>Fungi</taxon>
        <taxon>Dikarya</taxon>
        <taxon>Ascomycota</taxon>
        <taxon>Pezizomycotina</taxon>
        <taxon>Sordariomycetes</taxon>
        <taxon>Sordariomycetidae</taxon>
        <taxon>Sordariales</taxon>
        <taxon>Chaetomiaceae</taxon>
        <taxon>Mycothermus</taxon>
    </lineage>
</organism>
<evidence type="ECO:0000256" key="14">
    <source>
        <dbReference type="SAM" id="MobiDB-lite"/>
    </source>
</evidence>
<feature type="region of interest" description="Disordered" evidence="14">
    <location>
        <begin position="1"/>
        <end position="41"/>
    </location>
</feature>
<dbReference type="Pfam" id="PF12009">
    <property type="entry name" value="Telomerase_RBD"/>
    <property type="match status" value="1"/>
</dbReference>
<dbReference type="EMBL" id="JAZGSY010000002">
    <property type="protein sequence ID" value="KAL1844292.1"/>
    <property type="molecule type" value="Genomic_DNA"/>
</dbReference>
<proteinExistence type="inferred from homology"/>
<keyword evidence="11 13" id="KW-0539">Nucleus</keyword>
<keyword evidence="5 13" id="KW-0808">Transferase</keyword>
<dbReference type="InterPro" id="IPR003545">
    <property type="entry name" value="Telomerase_RT"/>
</dbReference>
<keyword evidence="4 13" id="KW-0158">Chromosome</keyword>
<protein>
    <recommendedName>
        <fullName evidence="3 13">Telomerase reverse transcriptase</fullName>
        <ecNumber evidence="2 13">2.7.7.49</ecNumber>
    </recommendedName>
    <alternativeName>
        <fullName evidence="13">Telomerase catalytic subunit</fullName>
    </alternativeName>
</protein>
<keyword evidence="7 13" id="KW-0479">Metal-binding</keyword>
<dbReference type="Proteomes" id="UP001583172">
    <property type="component" value="Unassembled WGS sequence"/>
</dbReference>
<dbReference type="SMART" id="SM00975">
    <property type="entry name" value="Telomerase_RBD"/>
    <property type="match status" value="1"/>
</dbReference>
<evidence type="ECO:0000313" key="16">
    <source>
        <dbReference type="EMBL" id="KAL1844292.1"/>
    </source>
</evidence>
<dbReference type="InterPro" id="IPR021891">
    <property type="entry name" value="Telomerase_RBD"/>
</dbReference>
<evidence type="ECO:0000256" key="12">
    <source>
        <dbReference type="ARBA" id="ARBA00048173"/>
    </source>
</evidence>
<keyword evidence="10 13" id="KW-0695">RNA-directed DNA polymerase</keyword>
<dbReference type="PRINTS" id="PR01365">
    <property type="entry name" value="TELOMERASERT"/>
</dbReference>
<keyword evidence="6 13" id="KW-0548">Nucleotidyltransferase</keyword>
<comment type="catalytic activity">
    <reaction evidence="12 13">
        <text>DNA(n) + a 2'-deoxyribonucleoside 5'-triphosphate = DNA(n+1) + diphosphate</text>
        <dbReference type="Rhea" id="RHEA:22508"/>
        <dbReference type="Rhea" id="RHEA-COMP:17339"/>
        <dbReference type="Rhea" id="RHEA-COMP:17340"/>
        <dbReference type="ChEBI" id="CHEBI:33019"/>
        <dbReference type="ChEBI" id="CHEBI:61560"/>
        <dbReference type="ChEBI" id="CHEBI:173112"/>
        <dbReference type="EC" id="2.7.7.49"/>
    </reaction>
</comment>
<dbReference type="Gene3D" id="1.10.357.90">
    <property type="match status" value="1"/>
</dbReference>
<name>A0ABR3VRC4_HUMIN</name>
<comment type="caution">
    <text evidence="16">The sequence shown here is derived from an EMBL/GenBank/DDBJ whole genome shotgun (WGS) entry which is preliminary data.</text>
</comment>
<comment type="subcellular location">
    <subcellularLocation>
        <location evidence="13">Nucleus</location>
    </subcellularLocation>
    <subcellularLocation>
        <location evidence="13">Chromosome</location>
        <location evidence="13">Telomere</location>
    </subcellularLocation>
</comment>
<feature type="compositionally biased region" description="Basic and acidic residues" evidence="14">
    <location>
        <begin position="14"/>
        <end position="28"/>
    </location>
</feature>
<evidence type="ECO:0000256" key="6">
    <source>
        <dbReference type="ARBA" id="ARBA00022695"/>
    </source>
</evidence>
<evidence type="ECO:0000256" key="1">
    <source>
        <dbReference type="ARBA" id="ARBA00008001"/>
    </source>
</evidence>
<comment type="function">
    <text evidence="13">Telomerase is a ribonucleoprotein enzyme essential for the replication of chromosome termini in most eukaryotes. It elongates telomeres. It is a reverse transcriptase that adds simple sequence repeats to chromosome ends by copying a template sequence within the RNA component of the enzyme.</text>
</comment>
<keyword evidence="9 13" id="KW-0779">Telomere</keyword>
<comment type="similarity">
    <text evidence="1 13">Belongs to the reverse transcriptase family. Telomerase subfamily.</text>
</comment>
<dbReference type="CDD" id="cd01648">
    <property type="entry name" value="TERT"/>
    <property type="match status" value="1"/>
</dbReference>
<evidence type="ECO:0000256" key="4">
    <source>
        <dbReference type="ARBA" id="ARBA00022454"/>
    </source>
</evidence>
<gene>
    <name evidence="16" type="ORF">VTJ49DRAFT_2349</name>
</gene>
<feature type="compositionally biased region" description="Basic residues" evidence="14">
    <location>
        <begin position="1"/>
        <end position="10"/>
    </location>
</feature>
<dbReference type="Gene3D" id="1.10.132.70">
    <property type="match status" value="1"/>
</dbReference>
<evidence type="ECO:0000256" key="13">
    <source>
        <dbReference type="RuleBase" id="RU365061"/>
    </source>
</evidence>